<dbReference type="EMBL" id="JAULRT010000052">
    <property type="protein sequence ID" value="MDO3382018.1"/>
    <property type="molecule type" value="Genomic_DNA"/>
</dbReference>
<evidence type="ECO:0000313" key="4">
    <source>
        <dbReference type="Proteomes" id="UP001168380"/>
    </source>
</evidence>
<feature type="compositionally biased region" description="Low complexity" evidence="1">
    <location>
        <begin position="29"/>
        <end position="42"/>
    </location>
</feature>
<protein>
    <submittedName>
        <fullName evidence="3">Uncharacterized protein</fullName>
    </submittedName>
</protein>
<organism evidence="3 4">
    <name type="scientific">Gilvimarinus algae</name>
    <dbReference type="NCBI Taxonomy" id="3058037"/>
    <lineage>
        <taxon>Bacteria</taxon>
        <taxon>Pseudomonadati</taxon>
        <taxon>Pseudomonadota</taxon>
        <taxon>Gammaproteobacteria</taxon>
        <taxon>Cellvibrionales</taxon>
        <taxon>Cellvibrionaceae</taxon>
        <taxon>Gilvimarinus</taxon>
    </lineage>
</organism>
<evidence type="ECO:0000256" key="2">
    <source>
        <dbReference type="SAM" id="SignalP"/>
    </source>
</evidence>
<comment type="caution">
    <text evidence="3">The sequence shown here is derived from an EMBL/GenBank/DDBJ whole genome shotgun (WGS) entry which is preliminary data.</text>
</comment>
<keyword evidence="4" id="KW-1185">Reference proteome</keyword>
<reference evidence="3" key="1">
    <citation type="submission" date="2023-07" db="EMBL/GenBank/DDBJ databases">
        <title>Gilvimarinus algae sp. nov., isolated from the surface of Kelp.</title>
        <authorList>
            <person name="Sun Y.Y."/>
            <person name="Gong Y."/>
            <person name="Du Z.J."/>
        </authorList>
    </citation>
    <scope>NUCLEOTIDE SEQUENCE</scope>
    <source>
        <strain evidence="3">SDUM040014</strain>
    </source>
</reference>
<feature type="signal peptide" evidence="2">
    <location>
        <begin position="1"/>
        <end position="22"/>
    </location>
</feature>
<feature type="region of interest" description="Disordered" evidence="1">
    <location>
        <begin position="27"/>
        <end position="58"/>
    </location>
</feature>
<evidence type="ECO:0000313" key="3">
    <source>
        <dbReference type="EMBL" id="MDO3382018.1"/>
    </source>
</evidence>
<evidence type="ECO:0000256" key="1">
    <source>
        <dbReference type="SAM" id="MobiDB-lite"/>
    </source>
</evidence>
<sequence length="517" mass="57469">MNAIQFIPALLSAIFLFSVLLAGCGSGSDTTDTHTPPATDNPVDPPPELSGDTPLAPHNDDLTNIATAPPAADERVNIELTDAYQSQVTDLELTEAGFWCHVQRQVDEHTVRLYTTLDWQPGWNQRLQCHIDAQLAFQYQPAEGTVIVDTAMLDSSHVIMLEAVLRESTQPNAIGSWFELRLSTLNTTGQPVHQRWLEDIPRPEELFFYTHIAGDEAPTRRTEESLSHNGKPQLTANSLARLRVHQGTPYLLIHSYGVKVYRLYQDLTVAWSRQVMPAYTWLWAESLANESDMAIREDGTVAVGFELHDQDVAIYNSHFDEKLQDNNQGYDVGIAILSPTGALENTFIAGLQGHRENLGKLFWRADELLLTGSTRYTKEGAAGGTTEWDGYIARIDPTTGTTLHSQLLHVHDEDAMRDALLTDTGRLLIAGESGYRQADTNSQTSYGYGVIYEVTDKGEVQPIIKLDTARNSAITGLRVAGDTLYYRYDFDGFITHTCDHDTTQCWLKSGISNLALD</sequence>
<dbReference type="Proteomes" id="UP001168380">
    <property type="component" value="Unassembled WGS sequence"/>
</dbReference>
<feature type="chain" id="PRO_5045408936" evidence="2">
    <location>
        <begin position="23"/>
        <end position="517"/>
    </location>
</feature>
<keyword evidence="2" id="KW-0732">Signal</keyword>
<gene>
    <name evidence="3" type="ORF">QWI16_07515</name>
</gene>
<dbReference type="RefSeq" id="WP_302712181.1">
    <property type="nucleotide sequence ID" value="NZ_JAULRT010000052.1"/>
</dbReference>
<name>A0ABT8TFX3_9GAMM</name>
<accession>A0ABT8TFX3</accession>
<proteinExistence type="predicted"/>